<name>A0A1Y4LMY6_9FIRM</name>
<dbReference type="GO" id="GO:0015012">
    <property type="term" value="P:heparan sulfate proteoglycan biosynthetic process"/>
    <property type="evidence" value="ECO:0007669"/>
    <property type="project" value="InterPro"/>
</dbReference>
<dbReference type="AlphaFoldDB" id="A0A1Y4LMY6"/>
<dbReference type="InterPro" id="IPR008928">
    <property type="entry name" value="6-hairpin_glycosidase_sf"/>
</dbReference>
<dbReference type="Proteomes" id="UP000195447">
    <property type="component" value="Unassembled WGS sequence"/>
</dbReference>
<reference evidence="3" key="1">
    <citation type="submission" date="2017-04" db="EMBL/GenBank/DDBJ databases">
        <title>Function of individual gut microbiota members based on whole genome sequencing of pure cultures obtained from chicken caecum.</title>
        <authorList>
            <person name="Medvecky M."/>
            <person name="Cejkova D."/>
            <person name="Polansky O."/>
            <person name="Karasova D."/>
            <person name="Kubasova T."/>
            <person name="Cizek A."/>
            <person name="Rychlik I."/>
        </authorList>
    </citation>
    <scope>NUCLEOTIDE SEQUENCE [LARGE SCALE GENOMIC DNA]</scope>
    <source>
        <strain evidence="3">An178</strain>
    </source>
</reference>
<accession>A0A1Y4LMY6</accession>
<gene>
    <name evidence="2" type="ORF">B5F14_08290</name>
</gene>
<dbReference type="EMBL" id="NFKM01000018">
    <property type="protein sequence ID" value="OUP58046.1"/>
    <property type="molecule type" value="Genomic_DNA"/>
</dbReference>
<evidence type="ECO:0000313" key="2">
    <source>
        <dbReference type="EMBL" id="OUP58046.1"/>
    </source>
</evidence>
<dbReference type="InterPro" id="IPR010598">
    <property type="entry name" value="C5-epim_C"/>
</dbReference>
<dbReference type="PANTHER" id="PTHR13174">
    <property type="entry name" value="D-GLUCURONYL C5-EPIMERASE"/>
    <property type="match status" value="1"/>
</dbReference>
<protein>
    <recommendedName>
        <fullName evidence="1">D-glucuronyl C5-epimerase C-terminal domain-containing protein</fullName>
    </recommendedName>
</protein>
<dbReference type="GO" id="GO:0047464">
    <property type="term" value="F:heparosan-N-sulfate-glucuronate 5-epimerase activity"/>
    <property type="evidence" value="ECO:0007669"/>
    <property type="project" value="InterPro"/>
</dbReference>
<sequence>MGLSIYNIKKWIKMFTGNSVLHVDQSLGEVFTPSKLEGYFNNLTKKVEMQPQYLENDCLPTVKTEKGEDILFPVAIFQYGLGCWDLYLIKKDEKYKIKFLQCAEWAIENQDSQGAWNNFFFAYPDHPYGAMAQGEGASLLTRAWQITKKEEFLKAAKRAIHFMLQPVEKGGTSKYIDEDLILLEYTHLPAVLNGWIFSVFGLYDICLVCEDEKFKTSLNKTLKTLENYMSFFDCDYWSNYDLNNHITSPFYHHLHIAQMKALYLITEKEVFLRYEKKWTKEERKKSNKIRAIIHKSIQKIKE</sequence>
<dbReference type="SUPFAM" id="SSF48208">
    <property type="entry name" value="Six-hairpin glycosidases"/>
    <property type="match status" value="2"/>
</dbReference>
<feature type="domain" description="D-glucuronyl C5-epimerase C-terminal" evidence="1">
    <location>
        <begin position="128"/>
        <end position="280"/>
    </location>
</feature>
<comment type="caution">
    <text evidence="2">The sequence shown here is derived from an EMBL/GenBank/DDBJ whole genome shotgun (WGS) entry which is preliminary data.</text>
</comment>
<proteinExistence type="predicted"/>
<dbReference type="InterPro" id="IPR039721">
    <property type="entry name" value="C5-epimerase"/>
</dbReference>
<dbReference type="RefSeq" id="WP_087158967.1">
    <property type="nucleotide sequence ID" value="NZ_NFKM01000018.1"/>
</dbReference>
<evidence type="ECO:0000313" key="3">
    <source>
        <dbReference type="Proteomes" id="UP000195447"/>
    </source>
</evidence>
<dbReference type="PANTHER" id="PTHR13174:SF3">
    <property type="entry name" value="D-GLUCURONYL C5-EPIMERASE"/>
    <property type="match status" value="1"/>
</dbReference>
<dbReference type="GO" id="GO:0005975">
    <property type="term" value="P:carbohydrate metabolic process"/>
    <property type="evidence" value="ECO:0007669"/>
    <property type="project" value="InterPro"/>
</dbReference>
<organism evidence="2 3">
    <name type="scientific">Faecalitalea cylindroides</name>
    <dbReference type="NCBI Taxonomy" id="39483"/>
    <lineage>
        <taxon>Bacteria</taxon>
        <taxon>Bacillati</taxon>
        <taxon>Bacillota</taxon>
        <taxon>Erysipelotrichia</taxon>
        <taxon>Erysipelotrichales</taxon>
        <taxon>Erysipelotrichaceae</taxon>
        <taxon>Faecalitalea</taxon>
    </lineage>
</organism>
<evidence type="ECO:0000259" key="1">
    <source>
        <dbReference type="Pfam" id="PF06662"/>
    </source>
</evidence>
<dbReference type="Pfam" id="PF06662">
    <property type="entry name" value="C5-epim_C"/>
    <property type="match status" value="1"/>
</dbReference>
<keyword evidence="3" id="KW-1185">Reference proteome</keyword>